<evidence type="ECO:0000313" key="4">
    <source>
        <dbReference type="Proteomes" id="UP000683310"/>
    </source>
</evidence>
<sequence>MRLIVSIEQRFGVALAVSALAANPTAGTLALLLDGCAGLPADPLVLLRAGSGTPLFLVHPIGGNVLCYVELSKHLPEGQTLYGLQAAGLEPGSTPAETIPEMARDYVAAIQRVQPNGPYHLGGWSLGGMVAFEMAQQLTDAGHEVGMLAMIDAMTIEPGDSRLASERELYRFFLWELLLPARHTDTTMIEIPEQSVGDDEILDFILAATIEAGVLPATGSRELVRRLFGVFMGCSRGIDSYQPRRYPGDLTLLRCIEPLPPVLRPVHDRVRALYHDATNGWAAYAGGNLEVIDVPGDHLTVVESPQASEVAIQLTRLLDRAGTKVAVRQGIS</sequence>
<reference evidence="3 4" key="1">
    <citation type="submission" date="2021-04" db="EMBL/GenBank/DDBJ databases">
        <title>Nocardia tengchongensis.</title>
        <authorList>
            <person name="Zhuang k."/>
            <person name="Ran Y."/>
            <person name="Li W."/>
        </authorList>
    </citation>
    <scope>NUCLEOTIDE SEQUENCE [LARGE SCALE GENOMIC DNA]</scope>
    <source>
        <strain evidence="3 4">CFH S0057</strain>
    </source>
</reference>
<dbReference type="InterPro" id="IPR029058">
    <property type="entry name" value="AB_hydrolase_fold"/>
</dbReference>
<dbReference type="SMART" id="SM00824">
    <property type="entry name" value="PKS_TE"/>
    <property type="match status" value="1"/>
</dbReference>
<evidence type="ECO:0000259" key="2">
    <source>
        <dbReference type="SMART" id="SM00824"/>
    </source>
</evidence>
<gene>
    <name evidence="3" type="ORF">KHQ06_16630</name>
</gene>
<feature type="chain" id="PRO_5047349142" description="Thioesterase TesA-like domain-containing protein" evidence="1">
    <location>
        <begin position="22"/>
        <end position="332"/>
    </location>
</feature>
<keyword evidence="4" id="KW-1185">Reference proteome</keyword>
<dbReference type="EMBL" id="CP074371">
    <property type="protein sequence ID" value="QVI24931.1"/>
    <property type="molecule type" value="Genomic_DNA"/>
</dbReference>
<feature type="signal peptide" evidence="1">
    <location>
        <begin position="1"/>
        <end position="21"/>
    </location>
</feature>
<dbReference type="Pfam" id="PF00975">
    <property type="entry name" value="Thioesterase"/>
    <property type="match status" value="1"/>
</dbReference>
<dbReference type="SUPFAM" id="SSF53474">
    <property type="entry name" value="alpha/beta-Hydrolases"/>
    <property type="match status" value="1"/>
</dbReference>
<protein>
    <recommendedName>
        <fullName evidence="2">Thioesterase TesA-like domain-containing protein</fullName>
    </recommendedName>
</protein>
<feature type="domain" description="Thioesterase TesA-like" evidence="2">
    <location>
        <begin position="62"/>
        <end position="318"/>
    </location>
</feature>
<name>A0ABX8D030_9NOCA</name>
<evidence type="ECO:0000313" key="3">
    <source>
        <dbReference type="EMBL" id="QVI24931.1"/>
    </source>
</evidence>
<evidence type="ECO:0000256" key="1">
    <source>
        <dbReference type="SAM" id="SignalP"/>
    </source>
</evidence>
<keyword evidence="1" id="KW-0732">Signal</keyword>
<proteinExistence type="predicted"/>
<dbReference type="Gene3D" id="3.40.50.1820">
    <property type="entry name" value="alpha/beta hydrolase"/>
    <property type="match status" value="1"/>
</dbReference>
<organism evidence="3 4">
    <name type="scientific">Nocardia tengchongensis</name>
    <dbReference type="NCBI Taxonomy" id="2055889"/>
    <lineage>
        <taxon>Bacteria</taxon>
        <taxon>Bacillati</taxon>
        <taxon>Actinomycetota</taxon>
        <taxon>Actinomycetes</taxon>
        <taxon>Mycobacteriales</taxon>
        <taxon>Nocardiaceae</taxon>
        <taxon>Nocardia</taxon>
    </lineage>
</organism>
<accession>A0ABX8D030</accession>
<dbReference type="InterPro" id="IPR001031">
    <property type="entry name" value="Thioesterase"/>
</dbReference>
<dbReference type="InterPro" id="IPR020802">
    <property type="entry name" value="TesA-like"/>
</dbReference>
<dbReference type="Proteomes" id="UP000683310">
    <property type="component" value="Chromosome"/>
</dbReference>